<feature type="compositionally biased region" description="Low complexity" evidence="1">
    <location>
        <begin position="32"/>
        <end position="41"/>
    </location>
</feature>
<dbReference type="OrthoDB" id="5149991at2"/>
<reference evidence="3 4" key="1">
    <citation type="submission" date="2019-05" db="EMBL/GenBank/DDBJ databases">
        <title>Genome sequence of Cellulomonas hominis strain CS1.</title>
        <authorList>
            <person name="Belmont J."/>
            <person name="Maclea K.S."/>
        </authorList>
    </citation>
    <scope>NUCLEOTIDE SEQUENCE [LARGE SCALE GENOMIC DNA]</scope>
    <source>
        <strain evidence="3 4">CS1</strain>
    </source>
</reference>
<proteinExistence type="predicted"/>
<organism evidence="3 4">
    <name type="scientific">Cellulomonas hominis</name>
    <dbReference type="NCBI Taxonomy" id="156981"/>
    <lineage>
        <taxon>Bacteria</taxon>
        <taxon>Bacillati</taxon>
        <taxon>Actinomycetota</taxon>
        <taxon>Actinomycetes</taxon>
        <taxon>Micrococcales</taxon>
        <taxon>Cellulomonadaceae</taxon>
        <taxon>Cellulomonas</taxon>
    </lineage>
</organism>
<dbReference type="EMBL" id="SZYE01000108">
    <property type="protein sequence ID" value="TKR23118.1"/>
    <property type="molecule type" value="Genomic_DNA"/>
</dbReference>
<dbReference type="Proteomes" id="UP000308121">
    <property type="component" value="Unassembled WGS sequence"/>
</dbReference>
<keyword evidence="2" id="KW-0732">Signal</keyword>
<dbReference type="PROSITE" id="PS51257">
    <property type="entry name" value="PROKAR_LIPOPROTEIN"/>
    <property type="match status" value="1"/>
</dbReference>
<evidence type="ECO:0000313" key="3">
    <source>
        <dbReference type="EMBL" id="TKR23118.1"/>
    </source>
</evidence>
<dbReference type="PROSITE" id="PS51318">
    <property type="entry name" value="TAT"/>
    <property type="match status" value="1"/>
</dbReference>
<sequence length="145" mass="14064">MPAPSHRPLRALLGAALLAVVAVLAAGCGPAGSPAAPAPTASEHLGGQPTPDVTGVVAGGTLVEASDASYEGMPLAGMSGLPSVLAADGAQATVDDLRDGDRVEVWLVPDGVCGESAPVQCDVLTVRVTEAAAVPTPTASPTPAP</sequence>
<gene>
    <name evidence="3" type="ORF">FA014_12875</name>
</gene>
<name>A0A7Z8NQ89_9CELL</name>
<evidence type="ECO:0000256" key="2">
    <source>
        <dbReference type="SAM" id="SignalP"/>
    </source>
</evidence>
<accession>A0A7Z8NQ89</accession>
<comment type="caution">
    <text evidence="3">The sequence shown here is derived from an EMBL/GenBank/DDBJ whole genome shotgun (WGS) entry which is preliminary data.</text>
</comment>
<dbReference type="InterPro" id="IPR006311">
    <property type="entry name" value="TAT_signal"/>
</dbReference>
<feature type="region of interest" description="Disordered" evidence="1">
    <location>
        <begin position="32"/>
        <end position="53"/>
    </location>
</feature>
<feature type="signal peptide" evidence="2">
    <location>
        <begin position="1"/>
        <end position="25"/>
    </location>
</feature>
<protein>
    <recommendedName>
        <fullName evidence="5">PASTA domain-containing protein</fullName>
    </recommendedName>
</protein>
<feature type="chain" id="PRO_5038679532" description="PASTA domain-containing protein" evidence="2">
    <location>
        <begin position="26"/>
        <end position="145"/>
    </location>
</feature>
<evidence type="ECO:0000313" key="4">
    <source>
        <dbReference type="Proteomes" id="UP000308121"/>
    </source>
</evidence>
<evidence type="ECO:0000256" key="1">
    <source>
        <dbReference type="SAM" id="MobiDB-lite"/>
    </source>
</evidence>
<dbReference type="AlphaFoldDB" id="A0A7Z8NQ89"/>
<dbReference type="RefSeq" id="WP_154730073.1">
    <property type="nucleotide sequence ID" value="NZ_SZYE01000108.1"/>
</dbReference>
<evidence type="ECO:0008006" key="5">
    <source>
        <dbReference type="Google" id="ProtNLM"/>
    </source>
</evidence>